<comment type="similarity">
    <text evidence="3">Belongs to the cytochrome c oxidase VIIc family.</text>
</comment>
<comment type="subcellular location">
    <subcellularLocation>
        <location evidence="1">Mitochondrion inner membrane</location>
        <topology evidence="1">Single-pass membrane protein</topology>
    </subcellularLocation>
</comment>
<gene>
    <name evidence="13" type="ORF">AFUS01_LOCUS16273</name>
</gene>
<dbReference type="Pfam" id="PF02935">
    <property type="entry name" value="COX7C"/>
    <property type="match status" value="1"/>
</dbReference>
<reference evidence="13" key="1">
    <citation type="submission" date="2021-06" db="EMBL/GenBank/DDBJ databases">
        <authorList>
            <person name="Hodson N. C."/>
            <person name="Mongue J. A."/>
            <person name="Jaron S. K."/>
        </authorList>
    </citation>
    <scope>NUCLEOTIDE SEQUENCE</scope>
</reference>
<evidence type="ECO:0000256" key="10">
    <source>
        <dbReference type="ARBA" id="ARBA00023136"/>
    </source>
</evidence>
<dbReference type="OrthoDB" id="9974841at2759"/>
<keyword evidence="10 12" id="KW-0472">Membrane</keyword>
<keyword evidence="8 12" id="KW-1133">Transmembrane helix</keyword>
<dbReference type="GO" id="GO:0045277">
    <property type="term" value="C:respiratory chain complex IV"/>
    <property type="evidence" value="ECO:0007669"/>
    <property type="project" value="UniProtKB-ARBA"/>
</dbReference>
<evidence type="ECO:0000256" key="4">
    <source>
        <dbReference type="ARBA" id="ARBA00017004"/>
    </source>
</evidence>
<evidence type="ECO:0000313" key="13">
    <source>
        <dbReference type="EMBL" id="CAG7727430.1"/>
    </source>
</evidence>
<proteinExistence type="inferred from homology"/>
<evidence type="ECO:0000256" key="8">
    <source>
        <dbReference type="ARBA" id="ARBA00022989"/>
    </source>
</evidence>
<comment type="caution">
    <text evidence="13">The sequence shown here is derived from an EMBL/GenBank/DDBJ whole genome shotgun (WGS) entry which is preliminary data.</text>
</comment>
<accession>A0A8J2P0H3</accession>
<evidence type="ECO:0000313" key="14">
    <source>
        <dbReference type="Proteomes" id="UP000708208"/>
    </source>
</evidence>
<keyword evidence="7" id="KW-0809">Transit peptide</keyword>
<evidence type="ECO:0000256" key="9">
    <source>
        <dbReference type="ARBA" id="ARBA00023128"/>
    </source>
</evidence>
<comment type="pathway">
    <text evidence="2">Energy metabolism; oxidative phosphorylation.</text>
</comment>
<evidence type="ECO:0000256" key="3">
    <source>
        <dbReference type="ARBA" id="ARBA00010514"/>
    </source>
</evidence>
<dbReference type="GO" id="GO:0005743">
    <property type="term" value="C:mitochondrial inner membrane"/>
    <property type="evidence" value="ECO:0007669"/>
    <property type="project" value="UniProtKB-SubCell"/>
</dbReference>
<evidence type="ECO:0000256" key="11">
    <source>
        <dbReference type="ARBA" id="ARBA00031140"/>
    </source>
</evidence>
<evidence type="ECO:0000256" key="1">
    <source>
        <dbReference type="ARBA" id="ARBA00004434"/>
    </source>
</evidence>
<name>A0A8J2P0H3_9HEXA</name>
<dbReference type="Proteomes" id="UP000708208">
    <property type="component" value="Unassembled WGS sequence"/>
</dbReference>
<dbReference type="EMBL" id="CAJVCH010148422">
    <property type="protein sequence ID" value="CAG7727430.1"/>
    <property type="molecule type" value="Genomic_DNA"/>
</dbReference>
<evidence type="ECO:0000256" key="6">
    <source>
        <dbReference type="ARBA" id="ARBA00022792"/>
    </source>
</evidence>
<evidence type="ECO:0000256" key="7">
    <source>
        <dbReference type="ARBA" id="ARBA00022946"/>
    </source>
</evidence>
<dbReference type="PANTHER" id="PTHR13313">
    <property type="entry name" value="CYTOCHROME C OXIDASE SUBUNIT VIIC"/>
    <property type="match status" value="1"/>
</dbReference>
<evidence type="ECO:0000256" key="12">
    <source>
        <dbReference type="SAM" id="Phobius"/>
    </source>
</evidence>
<evidence type="ECO:0000256" key="2">
    <source>
        <dbReference type="ARBA" id="ARBA00004673"/>
    </source>
</evidence>
<keyword evidence="6" id="KW-0999">Mitochondrion inner membrane</keyword>
<dbReference type="GO" id="GO:0006123">
    <property type="term" value="P:mitochondrial electron transport, cytochrome c to oxygen"/>
    <property type="evidence" value="ECO:0007669"/>
    <property type="project" value="InterPro"/>
</dbReference>
<dbReference type="PANTHER" id="PTHR13313:SF0">
    <property type="entry name" value="CYTOCHROME C OXIDASE SUBUNIT 7C, MITOCHONDRIAL"/>
    <property type="match status" value="1"/>
</dbReference>
<feature type="transmembrane region" description="Helical" evidence="12">
    <location>
        <begin position="43"/>
        <end position="62"/>
    </location>
</feature>
<organism evidence="13 14">
    <name type="scientific">Allacma fusca</name>
    <dbReference type="NCBI Taxonomy" id="39272"/>
    <lineage>
        <taxon>Eukaryota</taxon>
        <taxon>Metazoa</taxon>
        <taxon>Ecdysozoa</taxon>
        <taxon>Arthropoda</taxon>
        <taxon>Hexapoda</taxon>
        <taxon>Collembola</taxon>
        <taxon>Symphypleona</taxon>
        <taxon>Sminthuridae</taxon>
        <taxon>Allacma</taxon>
    </lineage>
</organism>
<evidence type="ECO:0000256" key="5">
    <source>
        <dbReference type="ARBA" id="ARBA00022692"/>
    </source>
</evidence>
<dbReference type="InterPro" id="IPR004202">
    <property type="entry name" value="COX7C/Cox8"/>
</dbReference>
<protein>
    <recommendedName>
        <fullName evidence="4">Cytochrome c oxidase subunit 7C, mitochondrial</fullName>
    </recommendedName>
    <alternativeName>
        <fullName evidence="11">Cytochrome c oxidase polypeptide VIIc</fullName>
    </alternativeName>
</protein>
<dbReference type="AlphaFoldDB" id="A0A8J2P0H3"/>
<keyword evidence="9" id="KW-0496">Mitochondrion</keyword>
<dbReference type="FunFam" id="4.10.49.10:FF:000001">
    <property type="entry name" value="Cytochrome c oxidase subunit 7C"/>
    <property type="match status" value="1"/>
</dbReference>
<keyword evidence="5 12" id="KW-0812">Transmembrane</keyword>
<keyword evidence="14" id="KW-1185">Reference proteome</keyword>
<sequence length="69" mass="7525">MVFASRVGASVRSLMTTAVRRSGHEGGIPGQNLPFDIRSPRKLALVMGIFLGGGFSLPFFLLRHQLLKN</sequence>